<dbReference type="OrthoDB" id="9801061at2"/>
<evidence type="ECO:0000313" key="2">
    <source>
        <dbReference type="EMBL" id="GGD75766.1"/>
    </source>
</evidence>
<dbReference type="Proteomes" id="UP000597138">
    <property type="component" value="Unassembled WGS sequence"/>
</dbReference>
<dbReference type="PANTHER" id="PTHR43283:SF18">
    <property type="match status" value="1"/>
</dbReference>
<feature type="domain" description="Beta-lactamase-related" evidence="1">
    <location>
        <begin position="65"/>
        <end position="387"/>
    </location>
</feature>
<dbReference type="EMBL" id="BMEG01000005">
    <property type="protein sequence ID" value="GGD75766.1"/>
    <property type="molecule type" value="Genomic_DNA"/>
</dbReference>
<dbReference type="InterPro" id="IPR001466">
    <property type="entry name" value="Beta-lactam-related"/>
</dbReference>
<evidence type="ECO:0000259" key="1">
    <source>
        <dbReference type="Pfam" id="PF00144"/>
    </source>
</evidence>
<keyword evidence="5" id="KW-1185">Reference proteome</keyword>
<dbReference type="Gene3D" id="3.40.710.10">
    <property type="entry name" value="DD-peptidase/beta-lactamase superfamily"/>
    <property type="match status" value="1"/>
</dbReference>
<dbReference type="AlphaFoldDB" id="A0A069P8X7"/>
<dbReference type="eggNOG" id="COG1680">
    <property type="taxonomic scope" value="Bacteria"/>
</dbReference>
<reference evidence="2" key="4">
    <citation type="submission" date="2024-05" db="EMBL/GenBank/DDBJ databases">
        <authorList>
            <person name="Sun Q."/>
            <person name="Zhou Y."/>
        </authorList>
    </citation>
    <scope>NUCLEOTIDE SEQUENCE</scope>
    <source>
        <strain evidence="2">CGMCC 1.11013</strain>
    </source>
</reference>
<reference evidence="5" key="3">
    <citation type="journal article" date="2019" name="Int. J. Syst. Evol. Microbiol.">
        <title>The Global Catalogue of Microorganisms (GCM) 10K type strain sequencing project: providing services to taxonomists for standard genome sequencing and annotation.</title>
        <authorList>
            <consortium name="The Broad Institute Genomics Platform"/>
            <consortium name="The Broad Institute Genome Sequencing Center for Infectious Disease"/>
            <person name="Wu L."/>
            <person name="Ma J."/>
        </authorList>
    </citation>
    <scope>NUCLEOTIDE SEQUENCE [LARGE SCALE GENOMIC DNA]</scope>
    <source>
        <strain evidence="5">CGMCC 1.11013</strain>
    </source>
</reference>
<sequence>MAKCDRNQEMLFSADRRQFLGYTGAGMLAAVLPGCGHDDTHSTPYPQTIALGQQLIQQAVSDPSQPVAAISVAMVKGNAIVWQQAVGLASVPGKIPATPQTRFNIGSVSKLFPALAAMILVDRGLITLDTPIVKYLPTFTMLSPEYAQITTRHLLSHASGLPGTNGRNLFTFEPVAGYAADTQAELANSHLKHLPGELAVYCNDGFTMVEQIVLAVTGQSFADFVQSAILAPLKMTHSSYLTSVPASGSFSLPYVDGVQRQEFVNAYATGGLSSTPADMMNLAQMIYGGGVFEGQRIVSAAGIAQMGEDQTKNLTINPSPEWRWGLGWDTVVQPALNAAGVLGWEKDGGTAFYSTEFFVVPGSQFALLVTGNAGYNARQIAETLVLSALKEDGTISSLPAKVGTTAPPAASGPGIANSAGIYGNSDSPYQVLANADGSLQINQWAANTRGWAEVGKYQYRSDGWYWSDTDTASYRFTVVSGNDSEGHAFNYRYLMKRVAPGAGYAYLTLPVGQQLAPLAALDAVWQQRVGTQWTLTNDSPSAVPIVVLGNPPGFFATLAELPGYVLYGNEDLRYQLIVPVSDTLGGMAVKIPGNFGRDLYDIRFASPGATTLTIGSSIYARI</sequence>
<evidence type="ECO:0000313" key="4">
    <source>
        <dbReference type="Proteomes" id="UP000027439"/>
    </source>
</evidence>
<dbReference type="Pfam" id="PF00144">
    <property type="entry name" value="Beta-lactamase"/>
    <property type="match status" value="1"/>
</dbReference>
<dbReference type="InterPro" id="IPR012338">
    <property type="entry name" value="Beta-lactam/transpept-like"/>
</dbReference>
<comment type="caution">
    <text evidence="3">The sequence shown here is derived from an EMBL/GenBank/DDBJ whole genome shotgun (WGS) entry which is preliminary data.</text>
</comment>
<dbReference type="STRING" id="1071679.BG57_11570"/>
<evidence type="ECO:0000313" key="3">
    <source>
        <dbReference type="EMBL" id="KDR36977.1"/>
    </source>
</evidence>
<name>A0A069P8X7_9BURK</name>
<accession>A0A069P8X7</accession>
<reference evidence="3 4" key="2">
    <citation type="submission" date="2014-03" db="EMBL/GenBank/DDBJ databases">
        <title>Draft Genome Sequences of Four Burkholderia Strains.</title>
        <authorList>
            <person name="Liu X.Y."/>
            <person name="Li C.X."/>
            <person name="Xu J.H."/>
        </authorList>
    </citation>
    <scope>NUCLEOTIDE SEQUENCE [LARGE SCALE GENOMIC DNA]</scope>
    <source>
        <strain evidence="3 4">R27</strain>
    </source>
</reference>
<dbReference type="EMBL" id="JFHE01000002">
    <property type="protein sequence ID" value="KDR36977.1"/>
    <property type="molecule type" value="Genomic_DNA"/>
</dbReference>
<proteinExistence type="predicted"/>
<dbReference type="Proteomes" id="UP000027439">
    <property type="component" value="Unassembled WGS sequence"/>
</dbReference>
<reference evidence="2" key="1">
    <citation type="journal article" date="2014" name="Int. J. Syst. Evol. Microbiol.">
        <title>Complete genome of a new Firmicutes species belonging to the dominant human colonic microbiota ('Ruminococcus bicirculans') reveals two chromosomes and a selective capacity to utilize plant glucans.</title>
        <authorList>
            <consortium name="NISC Comparative Sequencing Program"/>
            <person name="Wegmann U."/>
            <person name="Louis P."/>
            <person name="Goesmann A."/>
            <person name="Henrissat B."/>
            <person name="Duncan S.H."/>
            <person name="Flint H.J."/>
        </authorList>
    </citation>
    <scope>NUCLEOTIDE SEQUENCE</scope>
    <source>
        <strain evidence="2">CGMCC 1.11013</strain>
    </source>
</reference>
<gene>
    <name evidence="3" type="ORF">BG57_11570</name>
    <name evidence="2" type="ORF">GCM10010985_32850</name>
</gene>
<dbReference type="PANTHER" id="PTHR43283">
    <property type="entry name" value="BETA-LACTAMASE-RELATED"/>
    <property type="match status" value="1"/>
</dbReference>
<dbReference type="InterPro" id="IPR006311">
    <property type="entry name" value="TAT_signal"/>
</dbReference>
<evidence type="ECO:0000313" key="5">
    <source>
        <dbReference type="Proteomes" id="UP000597138"/>
    </source>
</evidence>
<dbReference type="SUPFAM" id="SSF56601">
    <property type="entry name" value="beta-lactamase/transpeptidase-like"/>
    <property type="match status" value="1"/>
</dbReference>
<protein>
    <submittedName>
        <fullName evidence="3">Beta-lactamase</fullName>
    </submittedName>
    <submittedName>
        <fullName evidence="2">Penicillin-binding protein</fullName>
    </submittedName>
</protein>
<organism evidence="3 4">
    <name type="scientific">Caballeronia grimmiae</name>
    <dbReference type="NCBI Taxonomy" id="1071679"/>
    <lineage>
        <taxon>Bacteria</taxon>
        <taxon>Pseudomonadati</taxon>
        <taxon>Pseudomonadota</taxon>
        <taxon>Betaproteobacteria</taxon>
        <taxon>Burkholderiales</taxon>
        <taxon>Burkholderiaceae</taxon>
        <taxon>Caballeronia</taxon>
    </lineage>
</organism>
<dbReference type="PROSITE" id="PS51318">
    <property type="entry name" value="TAT"/>
    <property type="match status" value="1"/>
</dbReference>
<dbReference type="InterPro" id="IPR050789">
    <property type="entry name" value="Diverse_Enzym_Activities"/>
</dbReference>